<dbReference type="CDD" id="cd02511">
    <property type="entry name" value="Beta4Glucosyltransferase"/>
    <property type="match status" value="1"/>
</dbReference>
<feature type="domain" description="Glycosyltransferase 2-like" evidence="2">
    <location>
        <begin position="5"/>
        <end position="133"/>
    </location>
</feature>
<name>Q39RM1_GEOMG</name>
<accession>Q39RM1</accession>
<dbReference type="KEGG" id="gme:Gmet_2885"/>
<protein>
    <submittedName>
        <fullName evidence="3">UDP-glucose--lipopolysaccharide core heptose I 4-beta-glucosyltransferase, putative</fullName>
    </submittedName>
</protein>
<evidence type="ECO:0000259" key="2">
    <source>
        <dbReference type="Pfam" id="PF00535"/>
    </source>
</evidence>
<comment type="similarity">
    <text evidence="1">Belongs to the glycosyltransferase 2 family. WaaE/KdtX subfamily.</text>
</comment>
<dbReference type="Gene3D" id="3.90.550.10">
    <property type="entry name" value="Spore Coat Polysaccharide Biosynthesis Protein SpsA, Chain A"/>
    <property type="match status" value="1"/>
</dbReference>
<dbReference type="CAZy" id="GT2">
    <property type="family name" value="Glycosyltransferase Family 2"/>
</dbReference>
<evidence type="ECO:0000313" key="4">
    <source>
        <dbReference type="Proteomes" id="UP000007073"/>
    </source>
</evidence>
<dbReference type="eggNOG" id="COG0463">
    <property type="taxonomic scope" value="Bacteria"/>
</dbReference>
<dbReference type="Proteomes" id="UP000007073">
    <property type="component" value="Chromosome"/>
</dbReference>
<reference evidence="3 4" key="2">
    <citation type="journal article" date="2009" name="BMC Microbiol.">
        <title>The genome sequence of Geobacter metallireducens: features of metabolism, physiology and regulation common and dissimilar to Geobacter sulfurreducens.</title>
        <authorList>
            <person name="Aklujkar M."/>
            <person name="Krushkal J."/>
            <person name="DiBartolo G."/>
            <person name="Lapidus A."/>
            <person name="Land M.L."/>
            <person name="Lovley D.R."/>
        </authorList>
    </citation>
    <scope>NUCLEOTIDE SEQUENCE [LARGE SCALE GENOMIC DNA]</scope>
    <source>
        <strain evidence="4">ATCC 53774 / DSM 7210 / GS-15</strain>
    </source>
</reference>
<dbReference type="PANTHER" id="PTHR43630">
    <property type="entry name" value="POLY-BETA-1,6-N-ACETYL-D-GLUCOSAMINE SYNTHASE"/>
    <property type="match status" value="1"/>
</dbReference>
<evidence type="ECO:0000256" key="1">
    <source>
        <dbReference type="ARBA" id="ARBA00038494"/>
    </source>
</evidence>
<dbReference type="GO" id="GO:0016740">
    <property type="term" value="F:transferase activity"/>
    <property type="evidence" value="ECO:0007669"/>
    <property type="project" value="UniProtKB-KW"/>
</dbReference>
<dbReference type="PANTHER" id="PTHR43630:SF2">
    <property type="entry name" value="GLYCOSYLTRANSFERASE"/>
    <property type="match status" value="1"/>
</dbReference>
<dbReference type="AlphaFoldDB" id="Q39RM1"/>
<dbReference type="STRING" id="269799.Gmet_2885"/>
<evidence type="ECO:0000313" key="3">
    <source>
        <dbReference type="EMBL" id="ABB33103.1"/>
    </source>
</evidence>
<dbReference type="Pfam" id="PF00535">
    <property type="entry name" value="Glycos_transf_2"/>
    <property type="match status" value="1"/>
</dbReference>
<reference evidence="3 4" key="1">
    <citation type="submission" date="2005-10" db="EMBL/GenBank/DDBJ databases">
        <title>Complete sequence of Geobacter metallireducens GS-15.</title>
        <authorList>
            <consortium name="US DOE Joint Genome Institute"/>
            <person name="Copeland A."/>
            <person name="Lucas S."/>
            <person name="Lapidus A."/>
            <person name="Barry K."/>
            <person name="Detter J.C."/>
            <person name="Glavina T."/>
            <person name="Hammon N."/>
            <person name="Israni S."/>
            <person name="Pitluck S."/>
            <person name="Di Bartolo G."/>
            <person name="Chain P."/>
            <person name="Schmutz J."/>
            <person name="Larimer F."/>
            <person name="Land M."/>
            <person name="Kyrpides N."/>
            <person name="Ivanova N."/>
            <person name="Richardson P."/>
        </authorList>
    </citation>
    <scope>NUCLEOTIDE SEQUENCE [LARGE SCALE GENOMIC DNA]</scope>
    <source>
        <strain evidence="4">ATCC 53774 / DSM 7210 / GS-15</strain>
    </source>
</reference>
<keyword evidence="4" id="KW-1185">Reference proteome</keyword>
<dbReference type="InterPro" id="IPR029044">
    <property type="entry name" value="Nucleotide-diphossugar_trans"/>
</dbReference>
<gene>
    <name evidence="3" type="ordered locus">Gmet_2885</name>
</gene>
<sequence>MTTISAVLIVRNEELNICSCLQTLCWCDEIVVVDMESEDRTVALARQFTNKIYSHEKVMAFDIARDFAVKQATCDWIFMIDADELVTNTLKTAVVSVVDENDYDVVYFPRINFIFGKWIQNAGWWPDYQARLFRNGAISFSGRVHNFIEIAHGSRIKYLDLAEDNAIIHFNYEHSHQFISKLNHYTSIEARDLKAAGHKFSKKVFFVEVLREFYNRYFKTKGYREGMHGLFLSLLMMFYRISVFIKLWECHEHEKRSVSEMYNAMKQEITAQHLTGSIKDENPPVVR</sequence>
<dbReference type="SUPFAM" id="SSF53448">
    <property type="entry name" value="Nucleotide-diphospho-sugar transferases"/>
    <property type="match status" value="1"/>
</dbReference>
<keyword evidence="3" id="KW-0808">Transferase</keyword>
<dbReference type="InterPro" id="IPR001173">
    <property type="entry name" value="Glyco_trans_2-like"/>
</dbReference>
<proteinExistence type="inferred from homology"/>
<dbReference type="RefSeq" id="WP_004512821.1">
    <property type="nucleotide sequence ID" value="NC_007517.1"/>
</dbReference>
<dbReference type="EMBL" id="CP000148">
    <property type="protein sequence ID" value="ABB33103.1"/>
    <property type="molecule type" value="Genomic_DNA"/>
</dbReference>
<organism evidence="3 4">
    <name type="scientific">Geobacter metallireducens (strain ATCC 53774 / DSM 7210 / GS-15)</name>
    <dbReference type="NCBI Taxonomy" id="269799"/>
    <lineage>
        <taxon>Bacteria</taxon>
        <taxon>Pseudomonadati</taxon>
        <taxon>Thermodesulfobacteriota</taxon>
        <taxon>Desulfuromonadia</taxon>
        <taxon>Geobacterales</taxon>
        <taxon>Geobacteraceae</taxon>
        <taxon>Geobacter</taxon>
    </lineage>
</organism>
<dbReference type="HOGENOM" id="CLU_065962_1_0_7"/>